<organism evidence="2 3">
    <name type="scientific">Chryseobacterium polytrichastri</name>
    <dbReference type="NCBI Taxonomy" id="1302687"/>
    <lineage>
        <taxon>Bacteria</taxon>
        <taxon>Pseudomonadati</taxon>
        <taxon>Bacteroidota</taxon>
        <taxon>Flavobacteriia</taxon>
        <taxon>Flavobacteriales</taxon>
        <taxon>Weeksellaceae</taxon>
        <taxon>Chryseobacterium group</taxon>
        <taxon>Chryseobacterium</taxon>
    </lineage>
</organism>
<dbReference type="RefSeq" id="WP_073291238.1">
    <property type="nucleotide sequence ID" value="NZ_FRAV01000005.1"/>
</dbReference>
<keyword evidence="3" id="KW-1185">Reference proteome</keyword>
<evidence type="ECO:0000313" key="3">
    <source>
        <dbReference type="Proteomes" id="UP000184364"/>
    </source>
</evidence>
<evidence type="ECO:0000259" key="1">
    <source>
        <dbReference type="Pfam" id="PF08800"/>
    </source>
</evidence>
<dbReference type="Pfam" id="PF08800">
    <property type="entry name" value="BT4734-like_N"/>
    <property type="match status" value="1"/>
</dbReference>
<sequence length="432" mass="50165">MEFQYFNNTPSTIINLCQAITFRNIIYSVNDLEEFIDFVKSDSKPENITINKLRAFKKKSPEFKKIKLNQISCAIIHFNYANNKMISENTKNPTGYLFFDIDNNISEILKQQLDKNQYIAAYWKSVSNTGFGLAVRVSGITPSNYLDACKYIRRILKLPIDKKAHSIDRLTVLSYDPDAVYKPTSTIIDIDSLNLKNVIPNESSKNKEKYKQPLFRNTINKDKSLLGIHCDGKITIRYDNLNEVTENMKFHYNNDGIHDCGKNKVEYTNTYMPKNVKTGNRERTLGLYAKNLLFLNPDLTKELLYKIISNANMRNLLNPLDYKEVQSIVAKAYDNQSGFKSYSNKDKRFFFKDVTLTPVEKSIKCLEVLNEEKRQKTQEKKNMISEILCNWNCHKDGKITPKKVIELGDGILKKTLVYDYFRDNKEDIPICE</sequence>
<dbReference type="Proteomes" id="UP000184364">
    <property type="component" value="Unassembled WGS sequence"/>
</dbReference>
<name>A0A1M6TBD4_9FLAO</name>
<feature type="domain" description="BT4734-like N-terminal" evidence="1">
    <location>
        <begin position="78"/>
        <end position="181"/>
    </location>
</feature>
<dbReference type="OrthoDB" id="786245at2"/>
<dbReference type="InterPro" id="IPR014907">
    <property type="entry name" value="BT4734-like_N"/>
</dbReference>
<dbReference type="AlphaFoldDB" id="A0A1M6TBD4"/>
<protein>
    <submittedName>
        <fullName evidence="2">VirE N-terminal domain-containing protein</fullName>
    </submittedName>
</protein>
<dbReference type="EMBL" id="FRAV01000005">
    <property type="protein sequence ID" value="SHK54303.1"/>
    <property type="molecule type" value="Genomic_DNA"/>
</dbReference>
<accession>A0A1M6TBD4</accession>
<reference evidence="3" key="1">
    <citation type="submission" date="2016-11" db="EMBL/GenBank/DDBJ databases">
        <authorList>
            <person name="Varghese N."/>
            <person name="Submissions S."/>
        </authorList>
    </citation>
    <scope>NUCLEOTIDE SEQUENCE [LARGE SCALE GENOMIC DNA]</scope>
    <source>
        <strain evidence="3">DSM 26899</strain>
    </source>
</reference>
<evidence type="ECO:0000313" key="2">
    <source>
        <dbReference type="EMBL" id="SHK54303.1"/>
    </source>
</evidence>
<gene>
    <name evidence="2" type="ORF">SAMN05444267_100542</name>
</gene>
<proteinExistence type="predicted"/>